<gene>
    <name evidence="3" type="ORF">M440DRAFT_1447036</name>
</gene>
<protein>
    <submittedName>
        <fullName evidence="3">Uncharacterized protein</fullName>
    </submittedName>
</protein>
<evidence type="ECO:0000313" key="3">
    <source>
        <dbReference type="EMBL" id="PTB73493.1"/>
    </source>
</evidence>
<reference evidence="3 4" key="1">
    <citation type="submission" date="2016-07" db="EMBL/GenBank/DDBJ databases">
        <title>Multiple horizontal gene transfer events from other fungi enriched the ability of initially mycotrophic Trichoderma (Ascomycota) to feed on dead plant biomass.</title>
        <authorList>
            <consortium name="DOE Joint Genome Institute"/>
            <person name="Aerts A."/>
            <person name="Atanasova L."/>
            <person name="Chenthamara K."/>
            <person name="Zhang J."/>
            <person name="Grujic M."/>
            <person name="Henrissat B."/>
            <person name="Kuo A."/>
            <person name="Salamov A."/>
            <person name="Lipzen A."/>
            <person name="Labutti K."/>
            <person name="Barry K."/>
            <person name="Miao Y."/>
            <person name="Rahimi M.J."/>
            <person name="Shen Q."/>
            <person name="Grigoriev I.V."/>
            <person name="Kubicek C.P."/>
            <person name="Druzhinina I.S."/>
        </authorList>
    </citation>
    <scope>NUCLEOTIDE SEQUENCE [LARGE SCALE GENOMIC DNA]</scope>
    <source>
        <strain evidence="3 4">ATCC 18648</strain>
    </source>
</reference>
<organism evidence="3 4">
    <name type="scientific">Trichoderma longibrachiatum ATCC 18648</name>
    <dbReference type="NCBI Taxonomy" id="983965"/>
    <lineage>
        <taxon>Eukaryota</taxon>
        <taxon>Fungi</taxon>
        <taxon>Dikarya</taxon>
        <taxon>Ascomycota</taxon>
        <taxon>Pezizomycotina</taxon>
        <taxon>Sordariomycetes</taxon>
        <taxon>Hypocreomycetidae</taxon>
        <taxon>Hypocreales</taxon>
        <taxon>Hypocreaceae</taxon>
        <taxon>Trichoderma</taxon>
    </lineage>
</organism>
<dbReference type="AlphaFoldDB" id="A0A2T4BW18"/>
<feature type="signal peptide" evidence="2">
    <location>
        <begin position="1"/>
        <end position="17"/>
    </location>
</feature>
<sequence>MYFVQLPSLWLLRFAFARLKYIRTISLLSPGPVYSPDHQHQHQHQLQPSAVQTHSHQPTTSSIYQSFSSSLLLHNCIAASLALFDQPLTRDAASSAVSHQHQASKLQQQQTQPKCLLSDLLTFLPARAPRPADLCLLCPNESCRLEEQIQHPHNGYSSPWLSSSLRQWFPRI</sequence>
<evidence type="ECO:0000313" key="4">
    <source>
        <dbReference type="Proteomes" id="UP000240760"/>
    </source>
</evidence>
<proteinExistence type="predicted"/>
<dbReference type="Proteomes" id="UP000240760">
    <property type="component" value="Unassembled WGS sequence"/>
</dbReference>
<name>A0A2T4BW18_TRILO</name>
<dbReference type="EMBL" id="KZ679138">
    <property type="protein sequence ID" value="PTB73493.1"/>
    <property type="molecule type" value="Genomic_DNA"/>
</dbReference>
<feature type="region of interest" description="Disordered" evidence="1">
    <location>
        <begin position="36"/>
        <end position="55"/>
    </location>
</feature>
<feature type="compositionally biased region" description="Polar residues" evidence="1">
    <location>
        <begin position="46"/>
        <end position="55"/>
    </location>
</feature>
<keyword evidence="4" id="KW-1185">Reference proteome</keyword>
<accession>A0A2T4BW18</accession>
<evidence type="ECO:0000256" key="2">
    <source>
        <dbReference type="SAM" id="SignalP"/>
    </source>
</evidence>
<keyword evidence="2" id="KW-0732">Signal</keyword>
<feature type="chain" id="PRO_5015395003" evidence="2">
    <location>
        <begin position="18"/>
        <end position="172"/>
    </location>
</feature>
<evidence type="ECO:0000256" key="1">
    <source>
        <dbReference type="SAM" id="MobiDB-lite"/>
    </source>
</evidence>